<evidence type="ECO:0000313" key="3">
    <source>
        <dbReference type="EMBL" id="NIE46734.1"/>
    </source>
</evidence>
<feature type="compositionally biased region" description="Basic and acidic residues" evidence="1">
    <location>
        <begin position="273"/>
        <end position="290"/>
    </location>
</feature>
<name>A0A6G5A6Z0_RHIMP</name>
<keyword evidence="2" id="KW-0732">Signal</keyword>
<dbReference type="VEuPathDB" id="VectorBase:LOC119165387"/>
<feature type="compositionally biased region" description="Polar residues" evidence="1">
    <location>
        <begin position="161"/>
        <end position="175"/>
    </location>
</feature>
<feature type="chain" id="PRO_5026194354" evidence="2">
    <location>
        <begin position="19"/>
        <end position="290"/>
    </location>
</feature>
<reference evidence="3" key="1">
    <citation type="submission" date="2020-03" db="EMBL/GenBank/DDBJ databases">
        <title>A transcriptome and proteome of the tick Rhipicephalus microplus shaped by the genetic composition of its hosts and developmental stage.</title>
        <authorList>
            <person name="Garcia G.R."/>
            <person name="Ribeiro J.M.C."/>
            <person name="Maruyama S.R."/>
            <person name="Gardinasse L.G."/>
            <person name="Nelson K."/>
            <person name="Ferreira B.R."/>
            <person name="Andrade T.G."/>
            <person name="Santos I.K.F.M."/>
        </authorList>
    </citation>
    <scope>NUCLEOTIDE SEQUENCE</scope>
    <source>
        <strain evidence="3">NSGR</strain>
        <tissue evidence="3">Salivary glands</tissue>
    </source>
</reference>
<dbReference type="EMBL" id="GIKN01004461">
    <property type="protein sequence ID" value="NIE46734.1"/>
    <property type="molecule type" value="Transcribed_RNA"/>
</dbReference>
<organism evidence="3">
    <name type="scientific">Rhipicephalus microplus</name>
    <name type="common">Cattle tick</name>
    <name type="synonym">Boophilus microplus</name>
    <dbReference type="NCBI Taxonomy" id="6941"/>
    <lineage>
        <taxon>Eukaryota</taxon>
        <taxon>Metazoa</taxon>
        <taxon>Ecdysozoa</taxon>
        <taxon>Arthropoda</taxon>
        <taxon>Chelicerata</taxon>
        <taxon>Arachnida</taxon>
        <taxon>Acari</taxon>
        <taxon>Parasitiformes</taxon>
        <taxon>Ixodida</taxon>
        <taxon>Ixodoidea</taxon>
        <taxon>Ixodidae</taxon>
        <taxon>Rhipicephalinae</taxon>
        <taxon>Rhipicephalus</taxon>
        <taxon>Boophilus</taxon>
    </lineage>
</organism>
<dbReference type="OrthoDB" id="10571970at2759"/>
<dbReference type="GO" id="GO:0004867">
    <property type="term" value="F:serine-type endopeptidase inhibitor activity"/>
    <property type="evidence" value="ECO:0007669"/>
    <property type="project" value="InterPro"/>
</dbReference>
<dbReference type="SUPFAM" id="SSF57362">
    <property type="entry name" value="BPTI-like"/>
    <property type="match status" value="1"/>
</dbReference>
<protein>
    <submittedName>
        <fullName evidence="3">Putative bovine pancreatic trypsin inhibitor</fullName>
    </submittedName>
</protein>
<feature type="compositionally biased region" description="Polar residues" evidence="1">
    <location>
        <begin position="193"/>
        <end position="204"/>
    </location>
</feature>
<proteinExistence type="predicted"/>
<feature type="compositionally biased region" description="Low complexity" evidence="1">
    <location>
        <begin position="205"/>
        <end position="252"/>
    </location>
</feature>
<feature type="compositionally biased region" description="Polar residues" evidence="1">
    <location>
        <begin position="253"/>
        <end position="262"/>
    </location>
</feature>
<dbReference type="Gene3D" id="4.10.410.10">
    <property type="entry name" value="Pancreatic trypsin inhibitor Kunitz domain"/>
    <property type="match status" value="1"/>
</dbReference>
<evidence type="ECO:0000256" key="2">
    <source>
        <dbReference type="SAM" id="SignalP"/>
    </source>
</evidence>
<accession>A0A6G5A6Z0</accession>
<dbReference type="InterPro" id="IPR036880">
    <property type="entry name" value="Kunitz_BPTI_sf"/>
</dbReference>
<evidence type="ECO:0000256" key="1">
    <source>
        <dbReference type="SAM" id="MobiDB-lite"/>
    </source>
</evidence>
<sequence>MNICTALHLLFLVVFCDSSGKGYDDSSFLDHRCLIPYRAPKRPFLHCRTRGWYFDNSTRQCVPSCKPAPFLTQLECIGVCRSVESCGFPVEGSLCLFEVFSVYAYDPITRSCFMTYDCSMFGNKFRTYKECRRTCVGGQYEALTQKIDYDSLLASSQQRFIGHPGSSQSQIQRNGTRVGIPPPPIDPGQIPGSTQVPGSNESWNGSQQQQTMSSQSTSTTGTGTAIGAVGNVQQQGGQASAASQVSSAIGSGLSQANTSQTSLGGGVVLPKPDAQEEPRPPHKYRALKES</sequence>
<feature type="signal peptide" evidence="2">
    <location>
        <begin position="1"/>
        <end position="18"/>
    </location>
</feature>
<feature type="region of interest" description="Disordered" evidence="1">
    <location>
        <begin position="161"/>
        <end position="290"/>
    </location>
</feature>
<dbReference type="AlphaFoldDB" id="A0A6G5A6Z0"/>